<dbReference type="Proteomes" id="UP000078543">
    <property type="component" value="Unassembled WGS sequence"/>
</dbReference>
<sequence>MRILMWEGAMGVAKRKVTEPEDDGLAAAMARLEALAAEMGEQPERDGPTRTVEQALKLLGIDLPEDDQ</sequence>
<organism evidence="1 2">
    <name type="scientific">Magnetospirillum moscoviense</name>
    <dbReference type="NCBI Taxonomy" id="1437059"/>
    <lineage>
        <taxon>Bacteria</taxon>
        <taxon>Pseudomonadati</taxon>
        <taxon>Pseudomonadota</taxon>
        <taxon>Alphaproteobacteria</taxon>
        <taxon>Rhodospirillales</taxon>
        <taxon>Rhodospirillaceae</taxon>
        <taxon>Magnetospirillum</taxon>
    </lineage>
</organism>
<dbReference type="AlphaFoldDB" id="A0A178M8Q9"/>
<comment type="caution">
    <text evidence="1">The sequence shown here is derived from an EMBL/GenBank/DDBJ whole genome shotgun (WGS) entry which is preliminary data.</text>
</comment>
<evidence type="ECO:0000313" key="1">
    <source>
        <dbReference type="EMBL" id="OAN44607.1"/>
    </source>
</evidence>
<protein>
    <submittedName>
        <fullName evidence="1">Uncharacterized protein</fullName>
    </submittedName>
</protein>
<proteinExistence type="predicted"/>
<name>A0A178M8Q9_9PROT</name>
<dbReference type="EMBL" id="LWQU01000194">
    <property type="protein sequence ID" value="OAN44607.1"/>
    <property type="molecule type" value="Genomic_DNA"/>
</dbReference>
<gene>
    <name evidence="1" type="ORF">A6A05_17380</name>
</gene>
<accession>A0A178M8Q9</accession>
<keyword evidence="2" id="KW-1185">Reference proteome</keyword>
<evidence type="ECO:0000313" key="2">
    <source>
        <dbReference type="Proteomes" id="UP000078543"/>
    </source>
</evidence>
<reference evidence="1 2" key="1">
    <citation type="submission" date="2016-04" db="EMBL/GenBank/DDBJ databases">
        <title>Draft genome sequence of freshwater magnetotactic bacteria Magnetospirillum marisnigri SP-1 and Magnetospirillum moscoviense BB-1.</title>
        <authorList>
            <person name="Koziaeva V."/>
            <person name="Dziuba M.V."/>
            <person name="Ivanov T.M."/>
            <person name="Kuznetsov B."/>
            <person name="Grouzdev D.S."/>
        </authorList>
    </citation>
    <scope>NUCLEOTIDE SEQUENCE [LARGE SCALE GENOMIC DNA]</scope>
    <source>
        <strain evidence="1 2">BB-1</strain>
    </source>
</reference>